<gene>
    <name evidence="1" type="ORF">ANCCEY_15080</name>
</gene>
<dbReference type="EMBL" id="KE126968">
    <property type="protein sequence ID" value="EPB65848.1"/>
    <property type="molecule type" value="Genomic_DNA"/>
</dbReference>
<evidence type="ECO:0000313" key="2">
    <source>
        <dbReference type="Proteomes" id="UP000054495"/>
    </source>
</evidence>
<keyword evidence="2" id="KW-1185">Reference proteome</keyword>
<name>A0A0D6L5G6_9BILA</name>
<reference evidence="1 2" key="1">
    <citation type="submission" date="2013-05" db="EMBL/GenBank/DDBJ databases">
        <title>Draft genome of the parasitic nematode Anyclostoma ceylanicum.</title>
        <authorList>
            <person name="Mitreva M."/>
        </authorList>
    </citation>
    <scope>NUCLEOTIDE SEQUENCE [LARGE SCALE GENOMIC DNA]</scope>
</reference>
<sequence length="107" mass="11621">MNIVSIDSHGGEDTVILNTRCGVHQKRQSTEMQNESVAYTKGNWLLYTVMRKINSCMAWSANTQGDKVTHGLACGREAMIGLGQTGQPLDTTTLPTANLMSPVIVLL</sequence>
<dbReference type="Proteomes" id="UP000054495">
    <property type="component" value="Unassembled WGS sequence"/>
</dbReference>
<proteinExistence type="predicted"/>
<organism evidence="1 2">
    <name type="scientific">Ancylostoma ceylanicum</name>
    <dbReference type="NCBI Taxonomy" id="53326"/>
    <lineage>
        <taxon>Eukaryota</taxon>
        <taxon>Metazoa</taxon>
        <taxon>Ecdysozoa</taxon>
        <taxon>Nematoda</taxon>
        <taxon>Chromadorea</taxon>
        <taxon>Rhabditida</taxon>
        <taxon>Rhabditina</taxon>
        <taxon>Rhabditomorpha</taxon>
        <taxon>Strongyloidea</taxon>
        <taxon>Ancylostomatidae</taxon>
        <taxon>Ancylostomatinae</taxon>
        <taxon>Ancylostoma</taxon>
    </lineage>
</organism>
<dbReference type="AlphaFoldDB" id="A0A0D6L5G6"/>
<accession>A0A0D6L5G6</accession>
<protein>
    <submittedName>
        <fullName evidence="1">Uncharacterized protein</fullName>
    </submittedName>
</protein>
<evidence type="ECO:0000313" key="1">
    <source>
        <dbReference type="EMBL" id="EPB65848.1"/>
    </source>
</evidence>